<comment type="caution">
    <text evidence="2">The sequence shown here is derived from an EMBL/GenBank/DDBJ whole genome shotgun (WGS) entry which is preliminary data.</text>
</comment>
<evidence type="ECO:0000256" key="1">
    <source>
        <dbReference type="SAM" id="MobiDB-lite"/>
    </source>
</evidence>
<accession>A0ABR3TBP8</accession>
<proteinExistence type="predicted"/>
<protein>
    <submittedName>
        <fullName evidence="2">Uncharacterized protein</fullName>
    </submittedName>
</protein>
<organism evidence="2 3">
    <name type="scientific">Diplodia intermedia</name>
    <dbReference type="NCBI Taxonomy" id="856260"/>
    <lineage>
        <taxon>Eukaryota</taxon>
        <taxon>Fungi</taxon>
        <taxon>Dikarya</taxon>
        <taxon>Ascomycota</taxon>
        <taxon>Pezizomycotina</taxon>
        <taxon>Dothideomycetes</taxon>
        <taxon>Dothideomycetes incertae sedis</taxon>
        <taxon>Botryosphaeriales</taxon>
        <taxon>Botryosphaeriaceae</taxon>
        <taxon>Diplodia</taxon>
    </lineage>
</organism>
<dbReference type="SUPFAM" id="SSF51905">
    <property type="entry name" value="FAD/NAD(P)-binding domain"/>
    <property type="match status" value="1"/>
</dbReference>
<dbReference type="Proteomes" id="UP001521184">
    <property type="component" value="Unassembled WGS sequence"/>
</dbReference>
<evidence type="ECO:0000313" key="3">
    <source>
        <dbReference type="Proteomes" id="UP001521184"/>
    </source>
</evidence>
<feature type="region of interest" description="Disordered" evidence="1">
    <location>
        <begin position="197"/>
        <end position="240"/>
    </location>
</feature>
<dbReference type="PANTHER" id="PTHR35394:SF5">
    <property type="entry name" value="DUF3176 DOMAIN-CONTAINING PROTEIN"/>
    <property type="match status" value="1"/>
</dbReference>
<reference evidence="2 3" key="1">
    <citation type="journal article" date="2023" name="Plant Dis.">
        <title>First Report of Diplodia intermedia Causing Canker and Dieback Diseases on Apple Trees in Canada.</title>
        <authorList>
            <person name="Ellouze W."/>
            <person name="Ilyukhin E."/>
            <person name="Sulman M."/>
            <person name="Ali S."/>
        </authorList>
    </citation>
    <scope>NUCLEOTIDE SEQUENCE [LARGE SCALE GENOMIC DNA]</scope>
    <source>
        <strain evidence="2 3">M45-28</strain>
    </source>
</reference>
<dbReference type="EMBL" id="JAKEKT020000094">
    <property type="protein sequence ID" value="KAL1636988.1"/>
    <property type="molecule type" value="Genomic_DNA"/>
</dbReference>
<dbReference type="Gene3D" id="3.50.50.60">
    <property type="entry name" value="FAD/NAD(P)-binding domain"/>
    <property type="match status" value="1"/>
</dbReference>
<evidence type="ECO:0000313" key="2">
    <source>
        <dbReference type="EMBL" id="KAL1636988.1"/>
    </source>
</evidence>
<name>A0ABR3TBP8_9PEZI</name>
<gene>
    <name evidence="2" type="ORF">SLS58_009514</name>
</gene>
<sequence>MESMARSMGNAIRAGSDNSLVQSGKSGTTKTYYQISWPWISLHCMVEIAGASFIVLTILRTRRVQAPIWKSSALAVLSRGPYIREKLEGANSLSSLGERAAVEYARLLGQQDVGQERYKPRIRKIERSRSLLSGLARVRRNVLLIDSGEYRNAQTRHIHDLLGFDGVTAAYHRHAARQQLRHYSTVSWTNGTVTSITPTGNSSHTSFRVSSADANNRTQGGSGGDAYDDGADAGSLPTVPECDRFRRSSVGADMGVAWYGGRLYADQSDGLVTNVPGVYAVDDANTYNSTNLPHALWSGKRAAVGLHGDSGPPGSGRDV</sequence>
<keyword evidence="3" id="KW-1185">Reference proteome</keyword>
<dbReference type="PANTHER" id="PTHR35394">
    <property type="entry name" value="DUF3176 DOMAIN-CONTAINING PROTEIN"/>
    <property type="match status" value="1"/>
</dbReference>
<feature type="compositionally biased region" description="Polar residues" evidence="1">
    <location>
        <begin position="197"/>
        <end position="219"/>
    </location>
</feature>
<dbReference type="InterPro" id="IPR036188">
    <property type="entry name" value="FAD/NAD-bd_sf"/>
</dbReference>